<sequence>MVTLSIRVSLAIPFWGLTDDLSIFCLKWDVSVLVYGKALCCFYVWRIGKTVEMCYSARYNFFAYRLHNKFIYILLPFMIKYCVYGISIIIVLFSLTGRS</sequence>
<keyword evidence="1" id="KW-0472">Membrane</keyword>
<evidence type="ECO:0000313" key="2">
    <source>
        <dbReference type="EMBL" id="CAJ72808.1"/>
    </source>
</evidence>
<reference evidence="3 4" key="3">
    <citation type="submission" date="2020-02" db="EMBL/GenBank/DDBJ databases">
        <title>Newly sequenced genome of strain CSTR1 showed variability in Candidatus Kuenenia stuttgartiensis genomes.</title>
        <authorList>
            <person name="Ding C."/>
            <person name="Adrian L."/>
        </authorList>
    </citation>
    <scope>NUCLEOTIDE SEQUENCE [LARGE SCALE GENOMIC DNA]</scope>
    <source>
        <strain evidence="3 4">CSTR1</strain>
    </source>
</reference>
<keyword evidence="1" id="KW-1133">Transmembrane helix</keyword>
<dbReference type="EMBL" id="CT573072">
    <property type="protein sequence ID" value="CAJ72808.1"/>
    <property type="molecule type" value="Genomic_DNA"/>
</dbReference>
<accession>Q1Q0E7</accession>
<evidence type="ECO:0000256" key="1">
    <source>
        <dbReference type="SAM" id="Phobius"/>
    </source>
</evidence>
<name>Q1Q0E7_KUEST</name>
<reference evidence="2" key="2">
    <citation type="submission" date="2006-01" db="EMBL/GenBank/DDBJ databases">
        <authorList>
            <person name="Genoscope"/>
        </authorList>
    </citation>
    <scope>NUCLEOTIDE SEQUENCE</scope>
</reference>
<dbReference type="AlphaFoldDB" id="Q1Q0E7"/>
<keyword evidence="1" id="KW-0812">Transmembrane</keyword>
<dbReference type="Proteomes" id="UP000501926">
    <property type="component" value="Chromosome"/>
</dbReference>
<organism evidence="2">
    <name type="scientific">Kuenenia stuttgartiensis</name>
    <dbReference type="NCBI Taxonomy" id="174633"/>
    <lineage>
        <taxon>Bacteria</taxon>
        <taxon>Pseudomonadati</taxon>
        <taxon>Planctomycetota</taxon>
        <taxon>Candidatus Brocadiia</taxon>
        <taxon>Candidatus Brocadiales</taxon>
        <taxon>Candidatus Brocadiaceae</taxon>
        <taxon>Candidatus Kuenenia</taxon>
    </lineage>
</organism>
<reference evidence="2" key="1">
    <citation type="journal article" date="2006" name="Nature">
        <title>Deciphering the evolution and metabolism of an anammox bacterium from a community genome.</title>
        <authorList>
            <person name="Strous M."/>
            <person name="Pelletier E."/>
            <person name="Mangenot S."/>
            <person name="Rattei T."/>
            <person name="Lehner A."/>
            <person name="Taylor M.W."/>
            <person name="Horn M."/>
            <person name="Daims H."/>
            <person name="Bartol-Mavel D."/>
            <person name="Wincker P."/>
            <person name="Barbe V."/>
            <person name="Fonknechten N."/>
            <person name="Vallenet D."/>
            <person name="Segurens B."/>
            <person name="Schenowitz-Truong C."/>
            <person name="Medigue C."/>
            <person name="Collingro A."/>
            <person name="Snel B."/>
            <person name="Dutilh B.E."/>
            <person name="OpDenCamp H.J.M."/>
            <person name="vanDerDrift C."/>
            <person name="Cirpus I."/>
            <person name="vanDePas-Schoonen K.T."/>
            <person name="Harhangi H.R."/>
            <person name="vanNiftrik L."/>
            <person name="Schmid M."/>
            <person name="Keltjens J."/>
            <person name="vanDeVossenberg J."/>
            <person name="Kartal B."/>
            <person name="Meier H."/>
            <person name="Frishman D."/>
            <person name="Huynen M.A."/>
            <person name="Mewes H."/>
            <person name="Weissenbach J."/>
            <person name="Jetten M.S.M."/>
            <person name="Wagner M."/>
            <person name="LePaslier D."/>
        </authorList>
    </citation>
    <scope>NUCLEOTIDE SEQUENCE</scope>
</reference>
<dbReference type="EMBL" id="CP049055">
    <property type="protein sequence ID" value="QII09811.1"/>
    <property type="molecule type" value="Genomic_DNA"/>
</dbReference>
<evidence type="ECO:0000313" key="4">
    <source>
        <dbReference type="Proteomes" id="UP000501926"/>
    </source>
</evidence>
<feature type="transmembrane region" description="Helical" evidence="1">
    <location>
        <begin position="70"/>
        <end position="95"/>
    </location>
</feature>
<gene>
    <name evidence="3" type="ORF">KsCSTR_04320</name>
    <name evidence="2" type="ORF">kustd2063</name>
</gene>
<proteinExistence type="predicted"/>
<protein>
    <submittedName>
        <fullName evidence="2">Uncharacterized protein</fullName>
    </submittedName>
</protein>
<evidence type="ECO:0000313" key="3">
    <source>
        <dbReference type="EMBL" id="QII09811.1"/>
    </source>
</evidence>